<dbReference type="CDD" id="cd07307">
    <property type="entry name" value="BAR"/>
    <property type="match status" value="1"/>
</dbReference>
<feature type="transmembrane region" description="Helical" evidence="7">
    <location>
        <begin position="403"/>
        <end position="425"/>
    </location>
</feature>
<evidence type="ECO:0000256" key="5">
    <source>
        <dbReference type="ARBA" id="ARBA00023136"/>
    </source>
</evidence>
<keyword evidence="9" id="KW-1185">Reference proteome</keyword>
<dbReference type="Proteomes" id="UP001059252">
    <property type="component" value="Chromosome"/>
</dbReference>
<comment type="subcellular location">
    <subcellularLocation>
        <location evidence="1">Cell membrane</location>
        <topology evidence="1">Multi-pass membrane protein</topology>
    </subcellularLocation>
</comment>
<name>A0ABY5R7S7_9MOLU</name>
<keyword evidence="2" id="KW-1003">Cell membrane</keyword>
<dbReference type="InterPro" id="IPR001851">
    <property type="entry name" value="ABC_transp_permease"/>
</dbReference>
<evidence type="ECO:0000313" key="8">
    <source>
        <dbReference type="EMBL" id="UVD81563.1"/>
    </source>
</evidence>
<evidence type="ECO:0000256" key="6">
    <source>
        <dbReference type="SAM" id="Coils"/>
    </source>
</evidence>
<evidence type="ECO:0000256" key="3">
    <source>
        <dbReference type="ARBA" id="ARBA00022692"/>
    </source>
</evidence>
<keyword evidence="6" id="KW-0175">Coiled coil</keyword>
<proteinExistence type="predicted"/>
<dbReference type="CDD" id="cd06579">
    <property type="entry name" value="TM_PBP1_transp_AraH_like"/>
    <property type="match status" value="1"/>
</dbReference>
<evidence type="ECO:0000256" key="2">
    <source>
        <dbReference type="ARBA" id="ARBA00022475"/>
    </source>
</evidence>
<feature type="transmembrane region" description="Helical" evidence="7">
    <location>
        <begin position="365"/>
        <end position="383"/>
    </location>
</feature>
<dbReference type="RefSeq" id="WP_258210737.1">
    <property type="nucleotide sequence ID" value="NZ_CP102734.1"/>
</dbReference>
<sequence length="571" mass="65163">MIKKIEYYNNLINKIPQQNNLQIQQLKHENHLIIEKCLDKVLKKSIFYQDKNNYLQNKINKYQDDILNLKSQKILNPQLNFDNKMQKLNFIIEKLETKLTQQKNTLNLRLEAYSKKIKFQIEEFKKNNQIEERKLQEKIDSKNQKFFESQNQKFSDYRNQLIKIENQYQLESKKIASENNQKINNLNSSNEVIYQKQLQLLDLELHQSLKSLETKYSKLQKKIYQKIKVFNFLNNFKNSLFYQKADKTVYEWIFRNKLIFLILIFAIVVGSIYPRFFHYENWLSNILQQNIAIGFLSLGMTFIILTGSIDLSVGSTMALSGGLTLYLYSNNGIALGWAIILGLLIALALSGIMGFLSSYGKLQSFIVTLVGLLVFRGILNTILAGSPVTVRDSAFINYLGNGYIGEVGAIVIIFVIVTLILIFILKWTKLGRYVYATGSNKNAAKASGIKTKLIITLVFIISGLMIYFGTLAYIGNVRSIEPQTANGYELSAIAAVVLGGTSLTGGKGSIGKTIIGWLLISILNNALVFLRVDSNMQLVFRGIIILLAVLFDKQFNFVAQSKNLLVKIRGY</sequence>
<dbReference type="EMBL" id="CP102734">
    <property type="protein sequence ID" value="UVD81563.1"/>
    <property type="molecule type" value="Genomic_DNA"/>
</dbReference>
<organism evidence="8 9">
    <name type="scientific">Mycoplasma iguanae</name>
    <dbReference type="NCBI Taxonomy" id="292461"/>
    <lineage>
        <taxon>Bacteria</taxon>
        <taxon>Bacillati</taxon>
        <taxon>Mycoplasmatota</taxon>
        <taxon>Mollicutes</taxon>
        <taxon>Mycoplasmataceae</taxon>
        <taxon>Mycoplasma</taxon>
    </lineage>
</organism>
<evidence type="ECO:0000256" key="7">
    <source>
        <dbReference type="SAM" id="Phobius"/>
    </source>
</evidence>
<dbReference type="PANTHER" id="PTHR32196:SF72">
    <property type="entry name" value="RIBOSE IMPORT PERMEASE PROTEIN RBSC"/>
    <property type="match status" value="1"/>
</dbReference>
<feature type="coiled-coil region" evidence="6">
    <location>
        <begin position="52"/>
        <end position="167"/>
    </location>
</feature>
<dbReference type="Pfam" id="PF02653">
    <property type="entry name" value="BPD_transp_2"/>
    <property type="match status" value="1"/>
</dbReference>
<feature type="transmembrane region" description="Helical" evidence="7">
    <location>
        <begin position="513"/>
        <end position="532"/>
    </location>
</feature>
<evidence type="ECO:0000256" key="1">
    <source>
        <dbReference type="ARBA" id="ARBA00004651"/>
    </source>
</evidence>
<dbReference type="PANTHER" id="PTHR32196">
    <property type="entry name" value="ABC TRANSPORTER PERMEASE PROTEIN YPHD-RELATED-RELATED"/>
    <property type="match status" value="1"/>
</dbReference>
<feature type="transmembrane region" description="Helical" evidence="7">
    <location>
        <begin position="453"/>
        <end position="475"/>
    </location>
</feature>
<reference evidence="8" key="1">
    <citation type="submission" date="2022-08" db="EMBL/GenBank/DDBJ databases">
        <title>Complete genome of Mycoplasma iguanae type strain 2327.</title>
        <authorList>
            <person name="Spergser J."/>
        </authorList>
    </citation>
    <scope>NUCLEOTIDE SEQUENCE</scope>
    <source>
        <strain evidence="8">2327</strain>
    </source>
</reference>
<accession>A0ABY5R7S7</accession>
<feature type="transmembrane region" description="Helical" evidence="7">
    <location>
        <begin position="282"/>
        <end position="304"/>
    </location>
</feature>
<protein>
    <submittedName>
        <fullName evidence="8">Uncharacterized protein</fullName>
    </submittedName>
</protein>
<keyword evidence="4 7" id="KW-1133">Transmembrane helix</keyword>
<keyword evidence="5 7" id="KW-0472">Membrane</keyword>
<keyword evidence="3 7" id="KW-0812">Transmembrane</keyword>
<feature type="transmembrane region" description="Helical" evidence="7">
    <location>
        <begin position="258"/>
        <end position="276"/>
    </location>
</feature>
<gene>
    <name evidence="8" type="ORF">NV226_02435</name>
</gene>
<feature type="transmembrane region" description="Helical" evidence="7">
    <location>
        <begin position="334"/>
        <end position="356"/>
    </location>
</feature>
<evidence type="ECO:0000256" key="4">
    <source>
        <dbReference type="ARBA" id="ARBA00022989"/>
    </source>
</evidence>
<evidence type="ECO:0000313" key="9">
    <source>
        <dbReference type="Proteomes" id="UP001059252"/>
    </source>
</evidence>